<dbReference type="AlphaFoldDB" id="A0AAV4R3L0"/>
<protein>
    <submittedName>
        <fullName evidence="2">Uncharacterized protein</fullName>
    </submittedName>
</protein>
<dbReference type="Proteomes" id="UP001054945">
    <property type="component" value="Unassembled WGS sequence"/>
</dbReference>
<dbReference type="EMBL" id="BPLR01007156">
    <property type="protein sequence ID" value="GIY14870.1"/>
    <property type="molecule type" value="Genomic_DNA"/>
</dbReference>
<gene>
    <name evidence="2" type="ORF">CEXT_518971</name>
</gene>
<evidence type="ECO:0000313" key="2">
    <source>
        <dbReference type="EMBL" id="GIY14870.1"/>
    </source>
</evidence>
<comment type="caution">
    <text evidence="2">The sequence shown here is derived from an EMBL/GenBank/DDBJ whole genome shotgun (WGS) entry which is preliminary data.</text>
</comment>
<keyword evidence="3" id="KW-1185">Reference proteome</keyword>
<proteinExistence type="predicted"/>
<feature type="region of interest" description="Disordered" evidence="1">
    <location>
        <begin position="1"/>
        <end position="31"/>
    </location>
</feature>
<organism evidence="2 3">
    <name type="scientific">Caerostris extrusa</name>
    <name type="common">Bark spider</name>
    <name type="synonym">Caerostris bankana</name>
    <dbReference type="NCBI Taxonomy" id="172846"/>
    <lineage>
        <taxon>Eukaryota</taxon>
        <taxon>Metazoa</taxon>
        <taxon>Ecdysozoa</taxon>
        <taxon>Arthropoda</taxon>
        <taxon>Chelicerata</taxon>
        <taxon>Arachnida</taxon>
        <taxon>Araneae</taxon>
        <taxon>Araneomorphae</taxon>
        <taxon>Entelegynae</taxon>
        <taxon>Araneoidea</taxon>
        <taxon>Araneidae</taxon>
        <taxon>Caerostris</taxon>
    </lineage>
</organism>
<reference evidence="2 3" key="1">
    <citation type="submission" date="2021-06" db="EMBL/GenBank/DDBJ databases">
        <title>Caerostris extrusa draft genome.</title>
        <authorList>
            <person name="Kono N."/>
            <person name="Arakawa K."/>
        </authorList>
    </citation>
    <scope>NUCLEOTIDE SEQUENCE [LARGE SCALE GENOMIC DNA]</scope>
</reference>
<name>A0AAV4R3L0_CAEEX</name>
<sequence length="87" mass="9373">MEPSRASRSQPGTALSTVMGLPPQNTPDGARELQTLNSSILERRHLKLSPNSYGPGASRESDGIWKILCHYRKLPNANTSVSGISPS</sequence>
<evidence type="ECO:0000256" key="1">
    <source>
        <dbReference type="SAM" id="MobiDB-lite"/>
    </source>
</evidence>
<evidence type="ECO:0000313" key="3">
    <source>
        <dbReference type="Proteomes" id="UP001054945"/>
    </source>
</evidence>
<accession>A0AAV4R3L0</accession>
<feature type="compositionally biased region" description="Polar residues" evidence="1">
    <location>
        <begin position="1"/>
        <end position="16"/>
    </location>
</feature>